<feature type="compositionally biased region" description="Basic and acidic residues" evidence="1">
    <location>
        <begin position="219"/>
        <end position="232"/>
    </location>
</feature>
<dbReference type="OrthoDB" id="1910697at2759"/>
<accession>A0A6J1BYM2</accession>
<organism evidence="2 3">
    <name type="scientific">Momordica charantia</name>
    <name type="common">Bitter gourd</name>
    <name type="synonym">Balsam pear</name>
    <dbReference type="NCBI Taxonomy" id="3673"/>
    <lineage>
        <taxon>Eukaryota</taxon>
        <taxon>Viridiplantae</taxon>
        <taxon>Streptophyta</taxon>
        <taxon>Embryophyta</taxon>
        <taxon>Tracheophyta</taxon>
        <taxon>Spermatophyta</taxon>
        <taxon>Magnoliopsida</taxon>
        <taxon>eudicotyledons</taxon>
        <taxon>Gunneridae</taxon>
        <taxon>Pentapetalae</taxon>
        <taxon>rosids</taxon>
        <taxon>fabids</taxon>
        <taxon>Cucurbitales</taxon>
        <taxon>Cucurbitaceae</taxon>
        <taxon>Momordiceae</taxon>
        <taxon>Momordica</taxon>
    </lineage>
</organism>
<dbReference type="Proteomes" id="UP000504603">
    <property type="component" value="Unplaced"/>
</dbReference>
<feature type="region of interest" description="Disordered" evidence="1">
    <location>
        <begin position="194"/>
        <end position="309"/>
    </location>
</feature>
<evidence type="ECO:0000256" key="1">
    <source>
        <dbReference type="SAM" id="MobiDB-lite"/>
    </source>
</evidence>
<evidence type="ECO:0000313" key="3">
    <source>
        <dbReference type="RefSeq" id="XP_022134097.1"/>
    </source>
</evidence>
<feature type="compositionally biased region" description="Low complexity" evidence="1">
    <location>
        <begin position="201"/>
        <end position="213"/>
    </location>
</feature>
<dbReference type="AlphaFoldDB" id="A0A6J1BYM2"/>
<feature type="compositionally biased region" description="Basic and acidic residues" evidence="1">
    <location>
        <begin position="243"/>
        <end position="270"/>
    </location>
</feature>
<feature type="compositionally biased region" description="Basic residues" evidence="1">
    <location>
        <begin position="289"/>
        <end position="309"/>
    </location>
</feature>
<name>A0A6J1BYM2_MOMCH</name>
<sequence length="309" mass="34959">MEQFHYSSQRREEAEAEEFSLREWPVKARIKCESTSSRRFSGSYIRSFREDGRSFRSNITISSTASSPGYSMREEIDPSTYSFTAALKALQARSSYNSWESLSPDGFSLNSKWYEAEKYICNPLSGEVPMECLSAKTLSARSFRNFRTRITMSAPLVYSTNSRLLHERPITSPQEEAVHQYPIPVVEKKVEGMTKDVGTQSTPPDRSSASPSPASTPPIKERSLKACGKEETASPNSNSKPKNKSEDARVAIKAGKEKEMTKGEKGDRNNTNEQTWRQGEGGCLSWMRTRQRDKHKTRKKNFLPHLKGC</sequence>
<dbReference type="PANTHER" id="PTHR36748:SF3">
    <property type="entry name" value="MENTAL RETARDATION GTPASE ACTIVATING PROTEIN"/>
    <property type="match status" value="1"/>
</dbReference>
<evidence type="ECO:0000313" key="2">
    <source>
        <dbReference type="Proteomes" id="UP000504603"/>
    </source>
</evidence>
<dbReference type="KEGG" id="mcha:111006452"/>
<reference evidence="3" key="1">
    <citation type="submission" date="2025-08" db="UniProtKB">
        <authorList>
            <consortium name="RefSeq"/>
        </authorList>
    </citation>
    <scope>IDENTIFICATION</scope>
    <source>
        <strain evidence="3">OHB3-1</strain>
    </source>
</reference>
<gene>
    <name evidence="3" type="primary">LOC111006452</name>
</gene>
<keyword evidence="2" id="KW-1185">Reference proteome</keyword>
<proteinExistence type="predicted"/>
<protein>
    <submittedName>
        <fullName evidence="3">Uncharacterized protein LOC111006452 isoform X1</fullName>
    </submittedName>
</protein>
<dbReference type="RefSeq" id="XP_022134097.1">
    <property type="nucleotide sequence ID" value="XM_022278405.1"/>
</dbReference>
<dbReference type="PANTHER" id="PTHR36748">
    <property type="entry name" value="MENTAL RETARDATION GTPASE ACTIVATING PROTEIN"/>
    <property type="match status" value="1"/>
</dbReference>
<dbReference type="GeneID" id="111006452"/>